<sequence length="252" mass="26714">MSPRGAPIQGDGTGESDWLASPRLRAVPVTNLAQLIGDARRLVVVAPHPDDEVLGCGGLIALAVEAGMEVRVVALSDGEAAYPDDPHWTGQRLAPARRAELIDACRALGVSPAKIVHAGLPDGRLRAHLDKAAQLLAGLVQAGDAVLVTWARDGHPDHEAAADATLRACAQVGARCIQYPVWAWHWGDPRQPAFLEGAAARLPLPQAAWDAKQRALACFATQTGHCTPAPAQPILPAHVLVRFGRDFELFLP</sequence>
<gene>
    <name evidence="1" type="ordered locus">DSC_05560</name>
</gene>
<reference evidence="1 2" key="1">
    <citation type="journal article" date="2012" name="J. Bacteriol.">
        <title>Complete Genome Sequence of the BTEX-Degrading Bacterium Pseudoxanthomonas spadix BD-a59.</title>
        <authorList>
            <person name="Lee S.H."/>
            <person name="Jin H.M."/>
            <person name="Lee H.J."/>
            <person name="Kim J.M."/>
            <person name="Jeon C.O."/>
        </authorList>
    </citation>
    <scope>NUCLEOTIDE SEQUENCE [LARGE SCALE GENOMIC DNA]</scope>
    <source>
        <strain evidence="1 2">BD-a59</strain>
    </source>
</reference>
<dbReference type="Gene3D" id="3.40.50.10320">
    <property type="entry name" value="LmbE-like"/>
    <property type="match status" value="1"/>
</dbReference>
<accession>G7UQN1</accession>
<evidence type="ECO:0008006" key="3">
    <source>
        <dbReference type="Google" id="ProtNLM"/>
    </source>
</evidence>
<dbReference type="PANTHER" id="PTHR12993">
    <property type="entry name" value="N-ACETYLGLUCOSAMINYL-PHOSPHATIDYLINOSITOL DE-N-ACETYLASE-RELATED"/>
    <property type="match status" value="1"/>
</dbReference>
<evidence type="ECO:0000313" key="2">
    <source>
        <dbReference type="Proteomes" id="UP000005870"/>
    </source>
</evidence>
<dbReference type="SUPFAM" id="SSF102588">
    <property type="entry name" value="LmbE-like"/>
    <property type="match status" value="1"/>
</dbReference>
<dbReference type="HOGENOM" id="CLU_049311_0_2_6"/>
<dbReference type="eggNOG" id="COG2120">
    <property type="taxonomic scope" value="Bacteria"/>
</dbReference>
<dbReference type="AlphaFoldDB" id="G7UQN1"/>
<keyword evidence="2" id="KW-1185">Reference proteome</keyword>
<dbReference type="Proteomes" id="UP000005870">
    <property type="component" value="Chromosome"/>
</dbReference>
<dbReference type="KEGG" id="psd:DSC_05560"/>
<organism evidence="1 2">
    <name type="scientific">Pseudoxanthomonas spadix (strain BD-a59)</name>
    <dbReference type="NCBI Taxonomy" id="1045855"/>
    <lineage>
        <taxon>Bacteria</taxon>
        <taxon>Pseudomonadati</taxon>
        <taxon>Pseudomonadota</taxon>
        <taxon>Gammaproteobacteria</taxon>
        <taxon>Lysobacterales</taxon>
        <taxon>Lysobacteraceae</taxon>
        <taxon>Pseudoxanthomonas</taxon>
    </lineage>
</organism>
<dbReference type="InterPro" id="IPR003737">
    <property type="entry name" value="GlcNAc_PI_deacetylase-related"/>
</dbReference>
<dbReference type="PANTHER" id="PTHR12993:SF29">
    <property type="entry name" value="BLR3841 PROTEIN"/>
    <property type="match status" value="1"/>
</dbReference>
<evidence type="ECO:0000313" key="1">
    <source>
        <dbReference type="EMBL" id="AER55763.1"/>
    </source>
</evidence>
<proteinExistence type="predicted"/>
<dbReference type="Pfam" id="PF02585">
    <property type="entry name" value="PIG-L"/>
    <property type="match status" value="1"/>
</dbReference>
<dbReference type="RefSeq" id="WP_014159940.1">
    <property type="nucleotide sequence ID" value="NC_016147.2"/>
</dbReference>
<dbReference type="GO" id="GO:0016811">
    <property type="term" value="F:hydrolase activity, acting on carbon-nitrogen (but not peptide) bonds, in linear amides"/>
    <property type="evidence" value="ECO:0007669"/>
    <property type="project" value="TreeGrafter"/>
</dbReference>
<dbReference type="STRING" id="1045855.DSC_05560"/>
<name>G7UQN1_PSEUP</name>
<dbReference type="InterPro" id="IPR024078">
    <property type="entry name" value="LmbE-like_dom_sf"/>
</dbReference>
<protein>
    <recommendedName>
        <fullName evidence="3">PIG-L family deacetylase</fullName>
    </recommendedName>
</protein>
<dbReference type="EMBL" id="CP003093">
    <property type="protein sequence ID" value="AER55763.1"/>
    <property type="molecule type" value="Genomic_DNA"/>
</dbReference>